<evidence type="ECO:0000313" key="3">
    <source>
        <dbReference type="Proteomes" id="UP001596036"/>
    </source>
</evidence>
<comment type="caution">
    <text evidence="2">The sequence shown here is derived from an EMBL/GenBank/DDBJ whole genome shotgun (WGS) entry which is preliminary data.</text>
</comment>
<name>A0ABW0SNI0_9GAMM</name>
<dbReference type="Proteomes" id="UP001596036">
    <property type="component" value="Unassembled WGS sequence"/>
</dbReference>
<dbReference type="EMBL" id="JBHSNM010000002">
    <property type="protein sequence ID" value="MFC5570236.1"/>
    <property type="molecule type" value="Genomic_DNA"/>
</dbReference>
<evidence type="ECO:0000313" key="2">
    <source>
        <dbReference type="EMBL" id="MFC5570236.1"/>
    </source>
</evidence>
<sequence length="132" mass="14199">MKDERQEFSRRLAQAMEKAGYKPRPGELHKAFNSSYAGTSVSEMTASRWLSGKAIPAQDKLQVLAALFGVEPHALRFGSRKVAVADDRAGWAEAITAQDRAMLDAFLSLPAKQRGLVRELVAALAAAGASKG</sequence>
<dbReference type="InterPro" id="IPR010982">
    <property type="entry name" value="Lambda_DNA-bd_dom_sf"/>
</dbReference>
<proteinExistence type="predicted"/>
<evidence type="ECO:0000259" key="1">
    <source>
        <dbReference type="PROSITE" id="PS50943"/>
    </source>
</evidence>
<dbReference type="RefSeq" id="WP_386754597.1">
    <property type="nucleotide sequence ID" value="NZ_JBHSNM010000002.1"/>
</dbReference>
<feature type="domain" description="HTH cro/C1-type" evidence="1">
    <location>
        <begin position="41"/>
        <end position="75"/>
    </location>
</feature>
<reference evidence="3" key="1">
    <citation type="journal article" date="2019" name="Int. J. Syst. Evol. Microbiol.">
        <title>The Global Catalogue of Microorganisms (GCM) 10K type strain sequencing project: providing services to taxonomists for standard genome sequencing and annotation.</title>
        <authorList>
            <consortium name="The Broad Institute Genomics Platform"/>
            <consortium name="The Broad Institute Genome Sequencing Center for Infectious Disease"/>
            <person name="Wu L."/>
            <person name="Ma J."/>
        </authorList>
    </citation>
    <scope>NUCLEOTIDE SEQUENCE [LARGE SCALE GENOMIC DNA]</scope>
    <source>
        <strain evidence="3">KACC 11407</strain>
    </source>
</reference>
<gene>
    <name evidence="2" type="ORF">ACFPN1_09215</name>
</gene>
<dbReference type="InterPro" id="IPR001387">
    <property type="entry name" value="Cro/C1-type_HTH"/>
</dbReference>
<accession>A0ABW0SNI0</accession>
<protein>
    <recommendedName>
        <fullName evidence="1">HTH cro/C1-type domain-containing protein</fullName>
    </recommendedName>
</protein>
<dbReference type="Gene3D" id="1.10.260.40">
    <property type="entry name" value="lambda repressor-like DNA-binding domains"/>
    <property type="match status" value="1"/>
</dbReference>
<dbReference type="CDD" id="cd00093">
    <property type="entry name" value="HTH_XRE"/>
    <property type="match status" value="1"/>
</dbReference>
<keyword evidence="3" id="KW-1185">Reference proteome</keyword>
<organism evidence="2 3">
    <name type="scientific">Lysobacter yangpyeongensis</name>
    <dbReference type="NCBI Taxonomy" id="346182"/>
    <lineage>
        <taxon>Bacteria</taxon>
        <taxon>Pseudomonadati</taxon>
        <taxon>Pseudomonadota</taxon>
        <taxon>Gammaproteobacteria</taxon>
        <taxon>Lysobacterales</taxon>
        <taxon>Lysobacteraceae</taxon>
        <taxon>Lysobacter</taxon>
    </lineage>
</organism>
<dbReference type="PROSITE" id="PS50943">
    <property type="entry name" value="HTH_CROC1"/>
    <property type="match status" value="1"/>
</dbReference>